<evidence type="ECO:0000259" key="3">
    <source>
        <dbReference type="Pfam" id="PF22301"/>
    </source>
</evidence>
<feature type="domain" description="Aldos-2-ulose dehydratase beta-propeller" evidence="3">
    <location>
        <begin position="120"/>
        <end position="303"/>
    </location>
</feature>
<dbReference type="InterPro" id="IPR028994">
    <property type="entry name" value="Integrin_alpha_N"/>
</dbReference>
<organism evidence="4 5">
    <name type="scientific">Gemmata palustris</name>
    <dbReference type="NCBI Taxonomy" id="2822762"/>
    <lineage>
        <taxon>Bacteria</taxon>
        <taxon>Pseudomonadati</taxon>
        <taxon>Planctomycetota</taxon>
        <taxon>Planctomycetia</taxon>
        <taxon>Gemmatales</taxon>
        <taxon>Gemmataceae</taxon>
        <taxon>Gemmata</taxon>
    </lineage>
</organism>
<reference evidence="4 5" key="1">
    <citation type="submission" date="2021-04" db="EMBL/GenBank/DDBJ databases">
        <authorList>
            <person name="Ivanova A."/>
        </authorList>
    </citation>
    <scope>NUCLEOTIDE SEQUENCE [LARGE SCALE GENOMIC DNA]</scope>
    <source>
        <strain evidence="4 5">G18</strain>
    </source>
</reference>
<dbReference type="RefSeq" id="WP_210659635.1">
    <property type="nucleotide sequence ID" value="NZ_JAGKQQ010000001.1"/>
</dbReference>
<dbReference type="PANTHER" id="PTHR44103">
    <property type="entry name" value="PROPROTEIN CONVERTASE P"/>
    <property type="match status" value="1"/>
</dbReference>
<dbReference type="Pfam" id="PF22301">
    <property type="entry name" value="AUDH_beta_propeller"/>
    <property type="match status" value="1"/>
</dbReference>
<gene>
    <name evidence="4" type="ORF">J8F10_27990</name>
</gene>
<dbReference type="SUPFAM" id="SSF69318">
    <property type="entry name" value="Integrin alpha N-terminal domain"/>
    <property type="match status" value="2"/>
</dbReference>
<sequence length="422" mass="46464">MRHLLSALFALAAPPLFAADTPKFKTQEIDTGLKIGYAVITADIDGDKKLDIAVVDQHKIVWYQNPGKPDAQWKKHVILDGKTRPDNVCIAAIDIDGDGLPELVVGAAWKPFDTANAAQLVWLKRGKSVTDEWTMHELPCDEPTVHRVRVFDIDGDGKPEIVHVPLMGRGSSAKGNWTDGKPARIIALKVPAKEPEKKGNWKTEVLSEELNVCHNFCLDNEVFSTEGRGPHFLAQILVTSYEGVHRLTRAKDTWTTTKIGAGNQANPKSNRGASEIKVGRVGAGIGTIATIEPWHGNQVVTYTPPARAGEKLWERHVIDEQLRWGHAVWFADLDGDKVDELIIGVRDDPNPKMGDTFKERRGVRVYKCTDGKGARWERTILDDGGVAVEDLTAADLDGDGKVDIIAVGRATGNCRIYWNQGK</sequence>
<keyword evidence="1 2" id="KW-0732">Signal</keyword>
<proteinExistence type="predicted"/>
<dbReference type="Gene3D" id="2.130.10.130">
    <property type="entry name" value="Integrin alpha, N-terminal"/>
    <property type="match status" value="2"/>
</dbReference>
<evidence type="ECO:0000256" key="1">
    <source>
        <dbReference type="ARBA" id="ARBA00022729"/>
    </source>
</evidence>
<keyword evidence="5" id="KW-1185">Reference proteome</keyword>
<dbReference type="InterPro" id="IPR013517">
    <property type="entry name" value="FG-GAP"/>
</dbReference>
<dbReference type="Pfam" id="PF13517">
    <property type="entry name" value="FG-GAP_3"/>
    <property type="match status" value="1"/>
</dbReference>
<evidence type="ECO:0000313" key="5">
    <source>
        <dbReference type="Proteomes" id="UP000676565"/>
    </source>
</evidence>
<protein>
    <submittedName>
        <fullName evidence="4">VCBS repeat-containing protein</fullName>
    </submittedName>
</protein>
<evidence type="ECO:0000313" key="4">
    <source>
        <dbReference type="EMBL" id="MBP3959104.1"/>
    </source>
</evidence>
<dbReference type="InterPro" id="IPR054583">
    <property type="entry name" value="Beta-prop_AUDH"/>
</dbReference>
<feature type="signal peptide" evidence="2">
    <location>
        <begin position="1"/>
        <end position="18"/>
    </location>
</feature>
<feature type="chain" id="PRO_5046700084" evidence="2">
    <location>
        <begin position="19"/>
        <end position="422"/>
    </location>
</feature>
<name>A0ABS5BZI8_9BACT</name>
<dbReference type="EMBL" id="JAGKQQ010000001">
    <property type="protein sequence ID" value="MBP3959104.1"/>
    <property type="molecule type" value="Genomic_DNA"/>
</dbReference>
<accession>A0ABS5BZI8</accession>
<evidence type="ECO:0000256" key="2">
    <source>
        <dbReference type="SAM" id="SignalP"/>
    </source>
</evidence>
<dbReference type="Proteomes" id="UP000676565">
    <property type="component" value="Unassembled WGS sequence"/>
</dbReference>
<comment type="caution">
    <text evidence="4">The sequence shown here is derived from an EMBL/GenBank/DDBJ whole genome shotgun (WGS) entry which is preliminary data.</text>
</comment>
<dbReference type="PANTHER" id="PTHR44103:SF1">
    <property type="entry name" value="PROPROTEIN CONVERTASE P"/>
    <property type="match status" value="1"/>
</dbReference>